<dbReference type="EMBL" id="LNAM01000085">
    <property type="protein sequence ID" value="KSV59828.1"/>
    <property type="molecule type" value="Genomic_DNA"/>
</dbReference>
<keyword evidence="1" id="KW-0808">Transferase</keyword>
<dbReference type="EC" id="2.7.7.108" evidence="5"/>
<evidence type="ECO:0000313" key="9">
    <source>
        <dbReference type="EMBL" id="KSV59828.1"/>
    </source>
</evidence>
<organism evidence="9 10">
    <name type="scientific">Acetivibrio ethanolgignens</name>
    <dbReference type="NCBI Taxonomy" id="290052"/>
    <lineage>
        <taxon>Bacteria</taxon>
        <taxon>Bacillati</taxon>
        <taxon>Bacillota</taxon>
        <taxon>Clostridia</taxon>
        <taxon>Eubacteriales</taxon>
        <taxon>Oscillospiraceae</taxon>
        <taxon>Acetivibrio</taxon>
    </lineage>
</organism>
<evidence type="ECO:0000256" key="2">
    <source>
        <dbReference type="ARBA" id="ARBA00022695"/>
    </source>
</evidence>
<keyword evidence="4" id="KW-0067">ATP-binding</keyword>
<dbReference type="GO" id="GO:0005524">
    <property type="term" value="F:ATP binding"/>
    <property type="evidence" value="ECO:0007669"/>
    <property type="project" value="UniProtKB-KW"/>
</dbReference>
<comment type="caution">
    <text evidence="9">The sequence shown here is derived from an EMBL/GenBank/DDBJ whole genome shotgun (WGS) entry which is preliminary data.</text>
</comment>
<dbReference type="RefSeq" id="WP_058351943.1">
    <property type="nucleotide sequence ID" value="NZ_CABMMD010000085.1"/>
</dbReference>
<accession>A0A0V8QGZ2</accession>
<reference evidence="9 10" key="1">
    <citation type="submission" date="2015-11" db="EMBL/GenBank/DDBJ databases">
        <title>Butyribacter intestini gen. nov., sp. nov., a butyric acid-producing bacterium of the family Lachnospiraceae isolated from the human faeces.</title>
        <authorList>
            <person name="Zou Y."/>
            <person name="Xue W."/>
            <person name="Luo G."/>
            <person name="Lv M."/>
        </authorList>
    </citation>
    <scope>NUCLEOTIDE SEQUENCE [LARGE SCALE GENOMIC DNA]</scope>
    <source>
        <strain evidence="9 10">ACET-33324</strain>
    </source>
</reference>
<dbReference type="GO" id="GO:0051302">
    <property type="term" value="P:regulation of cell division"/>
    <property type="evidence" value="ECO:0007669"/>
    <property type="project" value="TreeGrafter"/>
</dbReference>
<name>A0A0V8QGZ2_9FIRM</name>
<comment type="catalytic activity">
    <reaction evidence="6">
        <text>L-threonyl-[protein] + ATP = 3-O-(5'-adenylyl)-L-threonyl-[protein] + diphosphate</text>
        <dbReference type="Rhea" id="RHEA:54292"/>
        <dbReference type="Rhea" id="RHEA-COMP:11060"/>
        <dbReference type="Rhea" id="RHEA-COMP:13847"/>
        <dbReference type="ChEBI" id="CHEBI:30013"/>
        <dbReference type="ChEBI" id="CHEBI:30616"/>
        <dbReference type="ChEBI" id="CHEBI:33019"/>
        <dbReference type="ChEBI" id="CHEBI:138113"/>
        <dbReference type="EC" id="2.7.7.108"/>
    </reaction>
</comment>
<dbReference type="Pfam" id="PF02661">
    <property type="entry name" value="Fic"/>
    <property type="match status" value="1"/>
</dbReference>
<proteinExistence type="predicted"/>
<dbReference type="GO" id="GO:0070733">
    <property type="term" value="F:AMPylase activity"/>
    <property type="evidence" value="ECO:0007669"/>
    <property type="project" value="UniProtKB-EC"/>
</dbReference>
<evidence type="ECO:0000313" key="10">
    <source>
        <dbReference type="Proteomes" id="UP000054874"/>
    </source>
</evidence>
<dbReference type="PROSITE" id="PS51459">
    <property type="entry name" value="FIDO"/>
    <property type="match status" value="1"/>
</dbReference>
<dbReference type="OrthoDB" id="9813719at2"/>
<evidence type="ECO:0000256" key="3">
    <source>
        <dbReference type="ARBA" id="ARBA00022741"/>
    </source>
</evidence>
<keyword evidence="10" id="KW-1185">Reference proteome</keyword>
<evidence type="ECO:0000256" key="1">
    <source>
        <dbReference type="ARBA" id="ARBA00022679"/>
    </source>
</evidence>
<evidence type="ECO:0000256" key="7">
    <source>
        <dbReference type="ARBA" id="ARBA00048696"/>
    </source>
</evidence>
<protein>
    <recommendedName>
        <fullName evidence="5">protein adenylyltransferase</fullName>
        <ecNumber evidence="5">2.7.7.108</ecNumber>
    </recommendedName>
</protein>
<gene>
    <name evidence="9" type="ORF">ASU35_17865</name>
</gene>
<comment type="catalytic activity">
    <reaction evidence="7">
        <text>L-tyrosyl-[protein] + ATP = O-(5'-adenylyl)-L-tyrosyl-[protein] + diphosphate</text>
        <dbReference type="Rhea" id="RHEA:54288"/>
        <dbReference type="Rhea" id="RHEA-COMP:10136"/>
        <dbReference type="Rhea" id="RHEA-COMP:13846"/>
        <dbReference type="ChEBI" id="CHEBI:30616"/>
        <dbReference type="ChEBI" id="CHEBI:33019"/>
        <dbReference type="ChEBI" id="CHEBI:46858"/>
        <dbReference type="ChEBI" id="CHEBI:83624"/>
        <dbReference type="EC" id="2.7.7.108"/>
    </reaction>
</comment>
<dbReference type="Gene3D" id="1.10.3290.10">
    <property type="entry name" value="Fido-like domain"/>
    <property type="match status" value="1"/>
</dbReference>
<keyword evidence="2" id="KW-0548">Nucleotidyltransferase</keyword>
<evidence type="ECO:0000256" key="4">
    <source>
        <dbReference type="ARBA" id="ARBA00022840"/>
    </source>
</evidence>
<sequence>MDQYYYEYKDDGDVKYCYPGTQVLVNKFDIHNGQQLSKVEREISIVKAAVLADRITGNFDLAHLKSIHKFLFEDIYDWAGQIRTVDIAKGNIFCLVQFIEVQFSELYEKLKQDNFLKGEKDIEYVSKKIAYYLSEINVIHPFREGNGRTQRIFCQQLCKNTGNFYLDFSMAGEGEMLEASVAAFMCNYEKMEALIRKCVKEIDL</sequence>
<feature type="domain" description="Fido" evidence="8">
    <location>
        <begin position="59"/>
        <end position="197"/>
    </location>
</feature>
<evidence type="ECO:0000256" key="6">
    <source>
        <dbReference type="ARBA" id="ARBA00047939"/>
    </source>
</evidence>
<dbReference type="InterPro" id="IPR003812">
    <property type="entry name" value="Fido"/>
</dbReference>
<dbReference type="PANTHER" id="PTHR39560">
    <property type="entry name" value="PROTEIN ADENYLYLTRANSFERASE FIC-RELATED"/>
    <property type="match status" value="1"/>
</dbReference>
<dbReference type="AlphaFoldDB" id="A0A0V8QGZ2"/>
<dbReference type="Proteomes" id="UP000054874">
    <property type="component" value="Unassembled WGS sequence"/>
</dbReference>
<evidence type="ECO:0000259" key="8">
    <source>
        <dbReference type="PROSITE" id="PS51459"/>
    </source>
</evidence>
<keyword evidence="3" id="KW-0547">Nucleotide-binding</keyword>
<dbReference type="InterPro" id="IPR036597">
    <property type="entry name" value="Fido-like_dom_sf"/>
</dbReference>
<dbReference type="PANTHER" id="PTHR39560:SF1">
    <property type="entry name" value="PROTEIN ADENYLYLTRANSFERASE FIC-RELATED"/>
    <property type="match status" value="1"/>
</dbReference>
<evidence type="ECO:0000256" key="5">
    <source>
        <dbReference type="ARBA" id="ARBA00034531"/>
    </source>
</evidence>
<dbReference type="SUPFAM" id="SSF140931">
    <property type="entry name" value="Fic-like"/>
    <property type="match status" value="1"/>
</dbReference>